<evidence type="ECO:0000313" key="2">
    <source>
        <dbReference type="EMBL" id="AMX03592.1"/>
    </source>
</evidence>
<evidence type="ECO:0000313" key="3">
    <source>
        <dbReference type="Proteomes" id="UP000076077"/>
    </source>
</evidence>
<dbReference type="InterPro" id="IPR024571">
    <property type="entry name" value="ERAP1-like_C_dom"/>
</dbReference>
<sequence>MSRVAAAPITYSGAETEVKEAQGQPCPQILILNDEDWGYVKTRLDKNSVAQAAQYINAIESAFTRLMLWQSLFGSVTDAKMSLSERVDFALHNAADESNINVIRLIGSHLETASAYMHRFDMPQETLAKFCDQRTAIPGRATSQRHKGHPVQ</sequence>
<dbReference type="AlphaFoldDB" id="A0A143HQN2"/>
<dbReference type="RefSeq" id="WP_067156070.1">
    <property type="nucleotide sequence ID" value="NZ_CP014864.1"/>
</dbReference>
<evidence type="ECO:0000259" key="1">
    <source>
        <dbReference type="Pfam" id="PF11838"/>
    </source>
</evidence>
<gene>
    <name evidence="2" type="ORF">A3224_14290</name>
</gene>
<dbReference type="EMBL" id="CP014864">
    <property type="protein sequence ID" value="AMX03592.1"/>
    <property type="molecule type" value="Genomic_DNA"/>
</dbReference>
<organism evidence="2 3">
    <name type="scientific">Microbulbifer thermotolerans</name>
    <dbReference type="NCBI Taxonomy" id="252514"/>
    <lineage>
        <taxon>Bacteria</taxon>
        <taxon>Pseudomonadati</taxon>
        <taxon>Pseudomonadota</taxon>
        <taxon>Gammaproteobacteria</taxon>
        <taxon>Cellvibrionales</taxon>
        <taxon>Microbulbiferaceae</taxon>
        <taxon>Microbulbifer</taxon>
    </lineage>
</organism>
<name>A0A143HQN2_MICTH</name>
<reference evidence="3" key="1">
    <citation type="submission" date="2016-03" db="EMBL/GenBank/DDBJ databases">
        <authorList>
            <person name="Lee Y.-S."/>
            <person name="Choi Y.-L."/>
        </authorList>
    </citation>
    <scope>NUCLEOTIDE SEQUENCE [LARGE SCALE GENOMIC DNA]</scope>
    <source>
        <strain evidence="3">DAU221</strain>
    </source>
</reference>
<dbReference type="OrthoDB" id="100605at2"/>
<keyword evidence="3" id="KW-1185">Reference proteome</keyword>
<dbReference type="KEGG" id="mthd:A3224_14290"/>
<protein>
    <recommendedName>
        <fullName evidence="1">ERAP1-like C-terminal domain-containing protein</fullName>
    </recommendedName>
</protein>
<dbReference type="STRING" id="252514.A3224_14290"/>
<dbReference type="Pfam" id="PF11838">
    <property type="entry name" value="ERAP1_C"/>
    <property type="match status" value="1"/>
</dbReference>
<proteinExistence type="predicted"/>
<feature type="domain" description="ERAP1-like C-terminal" evidence="1">
    <location>
        <begin position="30"/>
        <end position="130"/>
    </location>
</feature>
<dbReference type="GeneID" id="76609202"/>
<accession>A0A143HQN2</accession>
<dbReference type="Proteomes" id="UP000076077">
    <property type="component" value="Chromosome"/>
</dbReference>